<dbReference type="SUPFAM" id="SSF49354">
    <property type="entry name" value="PapD-like"/>
    <property type="match status" value="1"/>
</dbReference>
<dbReference type="EMBL" id="KE346162">
    <property type="protein sequence ID" value="EXC28301.1"/>
    <property type="molecule type" value="Genomic_DNA"/>
</dbReference>
<evidence type="ECO:0000256" key="8">
    <source>
        <dbReference type="SAM" id="Coils"/>
    </source>
</evidence>
<keyword evidence="3 10" id="KW-0812">Transmembrane</keyword>
<dbReference type="GO" id="GO:0005886">
    <property type="term" value="C:plasma membrane"/>
    <property type="evidence" value="ECO:0007669"/>
    <property type="project" value="TreeGrafter"/>
</dbReference>
<dbReference type="GO" id="GO:0005789">
    <property type="term" value="C:endoplasmic reticulum membrane"/>
    <property type="evidence" value="ECO:0007669"/>
    <property type="project" value="InterPro"/>
</dbReference>
<evidence type="ECO:0000256" key="10">
    <source>
        <dbReference type="SAM" id="Phobius"/>
    </source>
</evidence>
<keyword evidence="14" id="KW-1185">Reference proteome</keyword>
<feature type="region of interest" description="Disordered" evidence="9">
    <location>
        <begin position="129"/>
        <end position="155"/>
    </location>
</feature>
<dbReference type="PANTHER" id="PTHR10809">
    <property type="entry name" value="VESICLE-ASSOCIATED MEMBRANE PROTEIN-ASSOCIATED PROTEIN"/>
    <property type="match status" value="1"/>
</dbReference>
<name>W9SUZ0_9ROSA</name>
<feature type="coiled-coil region" evidence="8">
    <location>
        <begin position="177"/>
        <end position="211"/>
    </location>
</feature>
<evidence type="ECO:0000313" key="13">
    <source>
        <dbReference type="EMBL" id="EXC28301.1"/>
    </source>
</evidence>
<dbReference type="Pfam" id="PF00635">
    <property type="entry name" value="Motile_Sperm"/>
    <property type="match status" value="1"/>
</dbReference>
<feature type="compositionally biased region" description="Basic and acidic residues" evidence="9">
    <location>
        <begin position="310"/>
        <end position="330"/>
    </location>
</feature>
<dbReference type="InterPro" id="IPR002068">
    <property type="entry name" value="A-crystallin/Hsp20_dom"/>
</dbReference>
<dbReference type="Gene3D" id="2.60.40.790">
    <property type="match status" value="1"/>
</dbReference>
<comment type="subcellular location">
    <subcellularLocation>
        <location evidence="1">Membrane</location>
        <topology evidence="1">Single-pass type IV membrane protein</topology>
    </subcellularLocation>
</comment>
<dbReference type="Proteomes" id="UP000030645">
    <property type="component" value="Unassembled WGS sequence"/>
</dbReference>
<dbReference type="PROSITE" id="PS01031">
    <property type="entry name" value="SHSP"/>
    <property type="match status" value="1"/>
</dbReference>
<organism evidence="13 14">
    <name type="scientific">Morus notabilis</name>
    <dbReference type="NCBI Taxonomy" id="981085"/>
    <lineage>
        <taxon>Eukaryota</taxon>
        <taxon>Viridiplantae</taxon>
        <taxon>Streptophyta</taxon>
        <taxon>Embryophyta</taxon>
        <taxon>Tracheophyta</taxon>
        <taxon>Spermatophyta</taxon>
        <taxon>Magnoliopsida</taxon>
        <taxon>eudicotyledons</taxon>
        <taxon>Gunneridae</taxon>
        <taxon>Pentapetalae</taxon>
        <taxon>rosids</taxon>
        <taxon>fabids</taxon>
        <taxon>Rosales</taxon>
        <taxon>Moraceae</taxon>
        <taxon>Moreae</taxon>
        <taxon>Morus</taxon>
    </lineage>
</organism>
<feature type="transmembrane region" description="Helical" evidence="10">
    <location>
        <begin position="219"/>
        <end position="239"/>
    </location>
</feature>
<accession>W9SUZ0</accession>
<dbReference type="InterPro" id="IPR000535">
    <property type="entry name" value="MSP_dom"/>
</dbReference>
<proteinExistence type="inferred from homology"/>
<dbReference type="PANTHER" id="PTHR10809:SF6">
    <property type="entry name" value="AT11025P-RELATED"/>
    <property type="match status" value="1"/>
</dbReference>
<evidence type="ECO:0000256" key="1">
    <source>
        <dbReference type="ARBA" id="ARBA00004211"/>
    </source>
</evidence>
<evidence type="ECO:0000259" key="12">
    <source>
        <dbReference type="PROSITE" id="PS50202"/>
    </source>
</evidence>
<keyword evidence="4 10" id="KW-1133">Transmembrane helix</keyword>
<dbReference type="GO" id="GO:0061817">
    <property type="term" value="P:endoplasmic reticulum-plasma membrane tethering"/>
    <property type="evidence" value="ECO:0007669"/>
    <property type="project" value="TreeGrafter"/>
</dbReference>
<protein>
    <submittedName>
        <fullName evidence="13">Vesicle-associated protein 1-2</fullName>
    </submittedName>
</protein>
<keyword evidence="5 10" id="KW-0472">Membrane</keyword>
<dbReference type="InterPro" id="IPR013783">
    <property type="entry name" value="Ig-like_fold"/>
</dbReference>
<dbReference type="Gene3D" id="2.60.40.10">
    <property type="entry name" value="Immunoglobulins"/>
    <property type="match status" value="1"/>
</dbReference>
<keyword evidence="8" id="KW-0175">Coiled coil</keyword>
<dbReference type="InterPro" id="IPR016763">
    <property type="entry name" value="VAP"/>
</dbReference>
<sequence length="545" mass="60508">MSTGDLLNIEPLELKFPFELKKQISCSLQLSNKTDNYVAFKVKTTNPKKYCVRPNTGIVLPRSTCDVIVTMQAQKEAPSDMQCKDKFLLQSVKVNDGTIAKDINAEMFNKEAGHVVEECKLRVVYVSPPQPPSPVAEGSEEGSSPRGSVSENGNANGAEFVNATRALADRLDVQDKSSEAKALISRLTEEKNNAIQQNSKLRQELELLRREGSKNHGGGVSFLFVIIVGLVGIILGYLMKRTSSKCPSVKQITNLKNDVKLIEWSSMSAGLMRRAAAPTLLKKLLLKPQAVIPSASLLCRSFNTDGSQNDDNRSIDGDRRSDTSVSRRTDSSPALFSDVLNPFSPARSLTQVLNWVVQLMEDPFSGMAPRIKGGGRRRAWDAKEDDKALYVSMDMPGLSKDDVKVTVELNALIVKGEEDPVRKGEQELLRYADTYNRGSGCIRSINSTFALEKRGQISKYNRNSIEQDNPVTTTGQNISKGNETNSSALNSFINEGLLFSSTSYHQNYSWFNFRHIYITLPTSPKYEENSFHVIETQRQDLGFLK</sequence>
<evidence type="ECO:0000256" key="6">
    <source>
        <dbReference type="PROSITE-ProRule" id="PRU00285"/>
    </source>
</evidence>
<gene>
    <name evidence="13" type="ORF">L484_011805</name>
</gene>
<evidence type="ECO:0000256" key="5">
    <source>
        <dbReference type="ARBA" id="ARBA00023136"/>
    </source>
</evidence>
<dbReference type="GO" id="GO:0090158">
    <property type="term" value="P:endoplasmic reticulum membrane organization"/>
    <property type="evidence" value="ECO:0007669"/>
    <property type="project" value="TreeGrafter"/>
</dbReference>
<dbReference type="InterPro" id="IPR008962">
    <property type="entry name" value="PapD-like_sf"/>
</dbReference>
<dbReference type="InterPro" id="IPR008978">
    <property type="entry name" value="HSP20-like_chaperone"/>
</dbReference>
<dbReference type="CDD" id="cd06464">
    <property type="entry name" value="ACD_sHsps-like"/>
    <property type="match status" value="1"/>
</dbReference>
<evidence type="ECO:0000259" key="11">
    <source>
        <dbReference type="PROSITE" id="PS01031"/>
    </source>
</evidence>
<feature type="domain" description="MSP" evidence="12">
    <location>
        <begin position="6"/>
        <end position="126"/>
    </location>
</feature>
<feature type="compositionally biased region" description="Low complexity" evidence="9">
    <location>
        <begin position="135"/>
        <end position="151"/>
    </location>
</feature>
<evidence type="ECO:0000256" key="9">
    <source>
        <dbReference type="SAM" id="MobiDB-lite"/>
    </source>
</evidence>
<comment type="similarity">
    <text evidence="6 7">Belongs to the small heat shock protein (HSP20) family.</text>
</comment>
<comment type="similarity">
    <text evidence="2">Belongs to the VAMP-associated protein (VAP) (TC 9.B.17) family.</text>
</comment>
<evidence type="ECO:0000256" key="2">
    <source>
        <dbReference type="ARBA" id="ARBA00008932"/>
    </source>
</evidence>
<dbReference type="Pfam" id="PF00011">
    <property type="entry name" value="HSP20"/>
    <property type="match status" value="1"/>
</dbReference>
<evidence type="ECO:0000313" key="14">
    <source>
        <dbReference type="Proteomes" id="UP000030645"/>
    </source>
</evidence>
<reference evidence="14" key="1">
    <citation type="submission" date="2013-01" db="EMBL/GenBank/DDBJ databases">
        <title>Draft Genome Sequence of a Mulberry Tree, Morus notabilis C.K. Schneid.</title>
        <authorList>
            <person name="He N."/>
            <person name="Zhao S."/>
        </authorList>
    </citation>
    <scope>NUCLEOTIDE SEQUENCE</scope>
</reference>
<dbReference type="STRING" id="981085.W9SUZ0"/>
<dbReference type="SUPFAM" id="SSF49764">
    <property type="entry name" value="HSP20-like chaperones"/>
    <property type="match status" value="1"/>
</dbReference>
<evidence type="ECO:0000256" key="4">
    <source>
        <dbReference type="ARBA" id="ARBA00022989"/>
    </source>
</evidence>
<evidence type="ECO:0000256" key="3">
    <source>
        <dbReference type="ARBA" id="ARBA00022692"/>
    </source>
</evidence>
<evidence type="ECO:0000256" key="7">
    <source>
        <dbReference type="RuleBase" id="RU003616"/>
    </source>
</evidence>
<feature type="domain" description="SHSP" evidence="11">
    <location>
        <begin position="370"/>
        <end position="492"/>
    </location>
</feature>
<dbReference type="eggNOG" id="KOG0439">
    <property type="taxonomic scope" value="Eukaryota"/>
</dbReference>
<dbReference type="eggNOG" id="KOG0710">
    <property type="taxonomic scope" value="Eukaryota"/>
</dbReference>
<dbReference type="FunFam" id="2.60.40.10:FF:000813">
    <property type="entry name" value="Vesicle-associated protein 1-1"/>
    <property type="match status" value="1"/>
</dbReference>
<feature type="region of interest" description="Disordered" evidence="9">
    <location>
        <begin position="308"/>
        <end position="331"/>
    </location>
</feature>
<dbReference type="PROSITE" id="PS50202">
    <property type="entry name" value="MSP"/>
    <property type="match status" value="1"/>
</dbReference>
<dbReference type="AlphaFoldDB" id="W9SUZ0"/>